<comment type="caution">
    <text evidence="1">The sequence shown here is derived from an EMBL/GenBank/DDBJ whole genome shotgun (WGS) entry which is preliminary data.</text>
</comment>
<evidence type="ECO:0000313" key="1">
    <source>
        <dbReference type="EMBL" id="KAJ1942321.1"/>
    </source>
</evidence>
<dbReference type="Proteomes" id="UP001150603">
    <property type="component" value="Unassembled WGS sequence"/>
</dbReference>
<name>A0ACC1J944_9FUNG</name>
<organism evidence="1 2">
    <name type="scientific">Linderina macrospora</name>
    <dbReference type="NCBI Taxonomy" id="4868"/>
    <lineage>
        <taxon>Eukaryota</taxon>
        <taxon>Fungi</taxon>
        <taxon>Fungi incertae sedis</taxon>
        <taxon>Zoopagomycota</taxon>
        <taxon>Kickxellomycotina</taxon>
        <taxon>Kickxellomycetes</taxon>
        <taxon>Kickxellales</taxon>
        <taxon>Kickxellaceae</taxon>
        <taxon>Linderina</taxon>
    </lineage>
</organism>
<protein>
    <submittedName>
        <fullName evidence="1">Uncharacterized protein</fullName>
    </submittedName>
</protein>
<feature type="non-terminal residue" evidence="1">
    <location>
        <position position="405"/>
    </location>
</feature>
<keyword evidence="2" id="KW-1185">Reference proteome</keyword>
<sequence>MALAQKSSLSSTATENGHIAASTLSHNPSNGVSSKDDIRIVDNGDEKMSLEVDPAGTSDNSNNNDDQDPMSLPFSHFTKLQKVLVVALTAYCGILGPFSSSSYFPAIQTMAKDLNVSLSTINSTVSVFLYAMAVFPLFWTNAAERYGRRYVYIISMIVYMAGCIGCALSKNIAAMLASRVIQSMGSSSAMGVGAGTIADVFEREQRGTAMGFFFMGALLGPPLAPIIGGAVAEHLGWRAIFWMLTIMAGVACIGVTLFLPETHRRIVAKKHKIRPVNIPPVPKWRNNNPINTLLLARNPVIMAIIFHNSMIFGCYIAVSNSNTFVMQSVYKLSQSTTGITYLGMGMGCLLGSVLGGRLVDILLSRERKKLAKRNIEAGGNPDAVIKVPAEIRIRYLWTGAVVFIS</sequence>
<evidence type="ECO:0000313" key="2">
    <source>
        <dbReference type="Proteomes" id="UP001150603"/>
    </source>
</evidence>
<reference evidence="1" key="1">
    <citation type="submission" date="2022-07" db="EMBL/GenBank/DDBJ databases">
        <title>Phylogenomic reconstructions and comparative analyses of Kickxellomycotina fungi.</title>
        <authorList>
            <person name="Reynolds N.K."/>
            <person name="Stajich J.E."/>
            <person name="Barry K."/>
            <person name="Grigoriev I.V."/>
            <person name="Crous P."/>
            <person name="Smith M.E."/>
        </authorList>
    </citation>
    <scope>NUCLEOTIDE SEQUENCE</scope>
    <source>
        <strain evidence="1">NRRL 5244</strain>
    </source>
</reference>
<dbReference type="EMBL" id="JANBPW010001998">
    <property type="protein sequence ID" value="KAJ1942321.1"/>
    <property type="molecule type" value="Genomic_DNA"/>
</dbReference>
<gene>
    <name evidence="1" type="ORF">FBU59_003231</name>
</gene>
<proteinExistence type="predicted"/>
<accession>A0ACC1J944</accession>